<dbReference type="GO" id="GO:0080044">
    <property type="term" value="F:quercetin 7-O-glucosyltransferase activity"/>
    <property type="evidence" value="ECO:0007669"/>
    <property type="project" value="TreeGrafter"/>
</dbReference>
<dbReference type="Proteomes" id="UP000825935">
    <property type="component" value="Chromosome 37"/>
</dbReference>
<accession>A0A8T2Q7W7</accession>
<evidence type="ECO:0000256" key="3">
    <source>
        <dbReference type="RuleBase" id="RU003718"/>
    </source>
</evidence>
<gene>
    <name evidence="5" type="ORF">KP509_37G039100</name>
</gene>
<protein>
    <recommendedName>
        <fullName evidence="4">Glycosyltransferase</fullName>
        <ecNumber evidence="4">2.4.1.-</ecNumber>
    </recommendedName>
</protein>
<dbReference type="SUPFAM" id="SSF53756">
    <property type="entry name" value="UDP-Glycosyltransferase/glycogen phosphorylase"/>
    <property type="match status" value="1"/>
</dbReference>
<dbReference type="OMA" id="KHADWIL"/>
<evidence type="ECO:0000256" key="4">
    <source>
        <dbReference type="RuleBase" id="RU362057"/>
    </source>
</evidence>
<dbReference type="PROSITE" id="PS00375">
    <property type="entry name" value="UDPGT"/>
    <property type="match status" value="1"/>
</dbReference>
<dbReference type="PANTHER" id="PTHR11926:SF774">
    <property type="entry name" value="UDP-GLYCOSYLTRANSFERASE 85A1-RELATED"/>
    <property type="match status" value="1"/>
</dbReference>
<evidence type="ECO:0000256" key="1">
    <source>
        <dbReference type="ARBA" id="ARBA00009995"/>
    </source>
</evidence>
<dbReference type="AlphaFoldDB" id="A0A8T2Q7W7"/>
<dbReference type="OrthoDB" id="5835829at2759"/>
<dbReference type="Gene3D" id="3.40.50.2000">
    <property type="entry name" value="Glycogen Phosphorylase B"/>
    <property type="match status" value="2"/>
</dbReference>
<evidence type="ECO:0000313" key="6">
    <source>
        <dbReference type="Proteomes" id="UP000825935"/>
    </source>
</evidence>
<name>A0A8T2Q7W7_CERRI</name>
<organism evidence="5 6">
    <name type="scientific">Ceratopteris richardii</name>
    <name type="common">Triangle waterfern</name>
    <dbReference type="NCBI Taxonomy" id="49495"/>
    <lineage>
        <taxon>Eukaryota</taxon>
        <taxon>Viridiplantae</taxon>
        <taxon>Streptophyta</taxon>
        <taxon>Embryophyta</taxon>
        <taxon>Tracheophyta</taxon>
        <taxon>Polypodiopsida</taxon>
        <taxon>Polypodiidae</taxon>
        <taxon>Polypodiales</taxon>
        <taxon>Pteridineae</taxon>
        <taxon>Pteridaceae</taxon>
        <taxon>Parkerioideae</taxon>
        <taxon>Ceratopteris</taxon>
    </lineage>
</organism>
<dbReference type="PANTHER" id="PTHR11926">
    <property type="entry name" value="GLUCOSYL/GLUCURONOSYL TRANSFERASES"/>
    <property type="match status" value="1"/>
</dbReference>
<dbReference type="EMBL" id="CM035442">
    <property type="protein sequence ID" value="KAH7279829.1"/>
    <property type="molecule type" value="Genomic_DNA"/>
</dbReference>
<comment type="caution">
    <text evidence="5">The sequence shown here is derived from an EMBL/GenBank/DDBJ whole genome shotgun (WGS) entry which is preliminary data.</text>
</comment>
<dbReference type="InterPro" id="IPR002213">
    <property type="entry name" value="UDP_glucos_trans"/>
</dbReference>
<dbReference type="InterPro" id="IPR035595">
    <property type="entry name" value="UDP_glycos_trans_CS"/>
</dbReference>
<evidence type="ECO:0000256" key="2">
    <source>
        <dbReference type="ARBA" id="ARBA00022679"/>
    </source>
</evidence>
<sequence length="500" mass="54530">MSAMEPHVMVVTLPTQGHIGPLTSLAHFLAASGIPVVLVHSARAHALLQAASNEAAPSVFSASSFSSFPDLVNSTSGATIHIEIVADGLPTDPKQRLERGTVLGSFNTIEKGVEELLQKRMVEKQLPKCLILDAFFSSLGQRLAVKFRLPWMAFWASSASVFSLSYHIPELMAKGYIPAKEEGAMDREIDFIPGLSPIAVRDLPKGFDVELDPQSNPRLLLVCNIFENVKHADWILVNSFFELESAVVQSLREAGLHLDMVGPLFMMHSLSSVSSHATAAASLLPEDTSCLTWLDKQQETSVLYVSFGSIAPMEEHTVTDLAHALEASNANFLWVIRPDCMSGKDSLQQLLPKGFMERTQNRGCVVSWAPQLAVLGHRSIGAFLSHCGWNSILESLSHGVPILGFPQAAEQNTNLRFVVEDWKVGLSLFSEKQQKEPCNTSSMRSQAECSIAEIMRGETGAEARKHALEWKKIAVAACTSGSSLLNLQRIANELITGYLA</sequence>
<dbReference type="CDD" id="cd03784">
    <property type="entry name" value="GT1_Gtf-like"/>
    <property type="match status" value="1"/>
</dbReference>
<reference evidence="5" key="1">
    <citation type="submission" date="2021-08" db="EMBL/GenBank/DDBJ databases">
        <title>WGS assembly of Ceratopteris richardii.</title>
        <authorList>
            <person name="Marchant D.B."/>
            <person name="Chen G."/>
            <person name="Jenkins J."/>
            <person name="Shu S."/>
            <person name="Leebens-Mack J."/>
            <person name="Grimwood J."/>
            <person name="Schmutz J."/>
            <person name="Soltis P."/>
            <person name="Soltis D."/>
            <person name="Chen Z.-H."/>
        </authorList>
    </citation>
    <scope>NUCLEOTIDE SEQUENCE</scope>
    <source>
        <strain evidence="5">Whitten #5841</strain>
        <tissue evidence="5">Leaf</tissue>
    </source>
</reference>
<proteinExistence type="inferred from homology"/>
<evidence type="ECO:0000313" key="5">
    <source>
        <dbReference type="EMBL" id="KAH7279829.1"/>
    </source>
</evidence>
<dbReference type="GO" id="GO:0080043">
    <property type="term" value="F:quercetin 3-O-glucosyltransferase activity"/>
    <property type="evidence" value="ECO:0007669"/>
    <property type="project" value="TreeGrafter"/>
</dbReference>
<dbReference type="Pfam" id="PF00201">
    <property type="entry name" value="UDPGT"/>
    <property type="match status" value="1"/>
</dbReference>
<keyword evidence="6" id="KW-1185">Reference proteome</keyword>
<dbReference type="FunFam" id="3.40.50.2000:FF:000056">
    <property type="entry name" value="Glycosyltransferase"/>
    <property type="match status" value="1"/>
</dbReference>
<keyword evidence="3" id="KW-0328">Glycosyltransferase</keyword>
<comment type="similarity">
    <text evidence="1 3">Belongs to the UDP-glycosyltransferase family.</text>
</comment>
<dbReference type="EC" id="2.4.1.-" evidence="4"/>
<keyword evidence="2 3" id="KW-0808">Transferase</keyword>